<dbReference type="WBParaSite" id="MCU_004467-RA">
    <property type="protein sequence ID" value="MCU_004467-RA"/>
    <property type="gene ID" value="MCU_004467"/>
</dbReference>
<dbReference type="PANTHER" id="PTHR12205:SF0">
    <property type="entry name" value="CENTROMERE_KINETOCHORE PROTEIN ZW10 HOMOLOG"/>
    <property type="match status" value="1"/>
</dbReference>
<dbReference type="InterPro" id="IPR048343">
    <property type="entry name" value="ZW10_C"/>
</dbReference>
<dbReference type="GO" id="GO:1990423">
    <property type="term" value="C:RZZ complex"/>
    <property type="evidence" value="ECO:0007669"/>
    <property type="project" value="TreeGrafter"/>
</dbReference>
<feature type="compositionally biased region" description="Acidic residues" evidence="1">
    <location>
        <begin position="192"/>
        <end position="210"/>
    </location>
</feature>
<reference evidence="3 4" key="1">
    <citation type="submission" date="2019-11" db="UniProtKB">
        <authorList>
            <consortium name="WormBaseParasite"/>
        </authorList>
    </citation>
    <scope>IDENTIFICATION</scope>
</reference>
<evidence type="ECO:0000256" key="1">
    <source>
        <dbReference type="SAM" id="MobiDB-lite"/>
    </source>
</evidence>
<dbReference type="GO" id="GO:0006888">
    <property type="term" value="P:endoplasmic reticulum to Golgi vesicle-mediated transport"/>
    <property type="evidence" value="ECO:0007669"/>
    <property type="project" value="TreeGrafter"/>
</dbReference>
<evidence type="ECO:0000259" key="2">
    <source>
        <dbReference type="Pfam" id="PF20666"/>
    </source>
</evidence>
<evidence type="ECO:0000313" key="3">
    <source>
        <dbReference type="WBParaSite" id="MCU_004467-RA"/>
    </source>
</evidence>
<dbReference type="Pfam" id="PF20666">
    <property type="entry name" value="ZW10_C"/>
    <property type="match status" value="1"/>
</dbReference>
<dbReference type="GO" id="GO:0007094">
    <property type="term" value="P:mitotic spindle assembly checkpoint signaling"/>
    <property type="evidence" value="ECO:0007669"/>
    <property type="project" value="TreeGrafter"/>
</dbReference>
<dbReference type="PANTHER" id="PTHR12205">
    <property type="entry name" value="CENTROMERE/KINETOCHORE PROTEIN ZW10"/>
    <property type="match status" value="1"/>
</dbReference>
<feature type="region of interest" description="Disordered" evidence="1">
    <location>
        <begin position="185"/>
        <end position="210"/>
    </location>
</feature>
<name>A0A5K3F007_MESCO</name>
<dbReference type="AlphaFoldDB" id="A0A5K3F007"/>
<accession>A0A5K3F007</accession>
<sequence length="975" mass="109832">MWNCTISDTMTDSHASISGILQEYKSSPPSISVVELTAQLNSLKESICSKLNEFHRDFRPVSEQITQNAAELRRLQITIDALNAEYASKVKSQMEGLDPAEALEGTGVPCKRLPRLMPSEIHSRAVEQLEAVLKLQASCQHLLRVHTCLECLGDRIYDLIRRCRARRSRDHFLANADSRKQVVFEKEKEDGSDWEEDDDEDDLDDFDDDEDDVGAYGDGDGLVAQVPPNCGDIEAEVAAIVACLRETEKELSVETFYEKSEVVLFQSFMRTWVDHKRELRDFIDRYWHSMVRVYSNPDERNIVCKLEIHGTPPELTSLVTLMGAMHETQMRIENVAEEIWKQMFIPWLESISGKIDSRTSHLRFNVTEDLSLDHAEIWCLELVSIDGEDLDSTENIGKESTAVIQDVCRQLTNALRDLDNHLFGLSDGTGSRLIDYCVPAVDVFNVELARRLLDDFLTPNLPTAAVVADNGVLQVVDDETSKFILATNSALWPLITTAKECGFFQEKAVTCLSDFLDGLTRLTNQRQEQAYLQSLMRILEKYENFASLERVGVSKLGQQTPSTEASDDNKENAKMSEEQLEAAELAKMFHNVHLEFPACYISKAVVHLLGQIDQIIGDAERLLDRGLARDVGSQGDALAPRLVQSLLHRVPRLIFLYSHCVPTLHAERMKHDLRFIATYHNDCMYLAHECLTLGRCKLYPLAERLLGDDDEAEATAALRSLQGLASISTLQLVSPLRRAATSSLLEHLRTQKTLLDESFKLARGLKDAAGEGRDACERAILTCTSQLLRIFKEFDVLPVSVFLRILGVLADEFVRLLCDAVVRLDDITTMDCAALVRLISSVIESITRMFETHLDAAFDPAFGSSFAKTETKVCVAVCRFKWFSAQNLPPRPSIWRISSRRADWSALQPLLRLPTNESRGLDKAWIAWTCAANRRGRQGQALFCACPRRLPTSRVVVVSVRTSEMCHFCHQPMVV</sequence>
<protein>
    <submittedName>
        <fullName evidence="3 4">Centromere/kinetochore protein zw10 homolog</fullName>
    </submittedName>
</protein>
<organism evidence="4">
    <name type="scientific">Mesocestoides corti</name>
    <name type="common">Flatworm</name>
    <dbReference type="NCBI Taxonomy" id="53468"/>
    <lineage>
        <taxon>Eukaryota</taxon>
        <taxon>Metazoa</taxon>
        <taxon>Spiralia</taxon>
        <taxon>Lophotrochozoa</taxon>
        <taxon>Platyhelminthes</taxon>
        <taxon>Cestoda</taxon>
        <taxon>Eucestoda</taxon>
        <taxon>Cyclophyllidea</taxon>
        <taxon>Mesocestoididae</taxon>
        <taxon>Mesocestoides</taxon>
    </lineage>
</organism>
<dbReference type="InterPro" id="IPR046362">
    <property type="entry name" value="Zw10/DSL1_C_sf"/>
</dbReference>
<evidence type="ECO:0000313" key="4">
    <source>
        <dbReference type="WBParaSite" id="MCU_004467-RB"/>
    </source>
</evidence>
<dbReference type="WBParaSite" id="MCU_004467-RB">
    <property type="protein sequence ID" value="MCU_004467-RB"/>
    <property type="gene ID" value="MCU_004467"/>
</dbReference>
<dbReference type="GO" id="GO:0005737">
    <property type="term" value="C:cytoplasm"/>
    <property type="evidence" value="ECO:0007669"/>
    <property type="project" value="GOC"/>
</dbReference>
<proteinExistence type="predicted"/>
<dbReference type="Gene3D" id="1.10.357.150">
    <property type="match status" value="1"/>
</dbReference>
<feature type="domain" description="Centromere/kinetochore protein zw10 C-terminal" evidence="2">
    <location>
        <begin position="644"/>
        <end position="695"/>
    </location>
</feature>